<dbReference type="CDD" id="cd06261">
    <property type="entry name" value="TM_PBP2"/>
    <property type="match status" value="1"/>
</dbReference>
<feature type="transmembrane region" description="Helical" evidence="7">
    <location>
        <begin position="154"/>
        <end position="175"/>
    </location>
</feature>
<keyword evidence="4 7" id="KW-0812">Transmembrane</keyword>
<evidence type="ECO:0000313" key="9">
    <source>
        <dbReference type="Proteomes" id="UP000190951"/>
    </source>
</evidence>
<dbReference type="PANTHER" id="PTHR43744">
    <property type="entry name" value="ABC TRANSPORTER PERMEASE PROTEIN MG189-RELATED-RELATED"/>
    <property type="match status" value="1"/>
</dbReference>
<evidence type="ECO:0000256" key="3">
    <source>
        <dbReference type="ARBA" id="ARBA00022475"/>
    </source>
</evidence>
<dbReference type="KEGG" id="crw:CROST_017750"/>
<dbReference type="EMBL" id="CP096983">
    <property type="protein sequence ID" value="URZ11059.1"/>
    <property type="molecule type" value="Genomic_DNA"/>
</dbReference>
<evidence type="ECO:0000256" key="6">
    <source>
        <dbReference type="ARBA" id="ARBA00023136"/>
    </source>
</evidence>
<feature type="transmembrane region" description="Helical" evidence="7">
    <location>
        <begin position="125"/>
        <end position="142"/>
    </location>
</feature>
<comment type="subcellular location">
    <subcellularLocation>
        <location evidence="1 7">Cell membrane</location>
        <topology evidence="1 7">Multi-pass membrane protein</topology>
    </subcellularLocation>
</comment>
<dbReference type="SUPFAM" id="SSF161098">
    <property type="entry name" value="MetI-like"/>
    <property type="match status" value="1"/>
</dbReference>
<evidence type="ECO:0000256" key="7">
    <source>
        <dbReference type="RuleBase" id="RU363032"/>
    </source>
</evidence>
<dbReference type="PROSITE" id="PS50928">
    <property type="entry name" value="ABC_TM1"/>
    <property type="match status" value="1"/>
</dbReference>
<dbReference type="Pfam" id="PF00528">
    <property type="entry name" value="BPD_transp_1"/>
    <property type="match status" value="1"/>
</dbReference>
<name>A0A1S8L1I0_9CLOT</name>
<dbReference type="InterPro" id="IPR000515">
    <property type="entry name" value="MetI-like"/>
</dbReference>
<reference evidence="8 9" key="1">
    <citation type="submission" date="2022-04" db="EMBL/GenBank/DDBJ databases">
        <title>Genome sequence of C. roseum typestrain.</title>
        <authorList>
            <person name="Poehlein A."/>
            <person name="Schoch T."/>
            <person name="Duerre P."/>
            <person name="Daniel R."/>
        </authorList>
    </citation>
    <scope>NUCLEOTIDE SEQUENCE [LARGE SCALE GENOMIC DNA]</scope>
    <source>
        <strain evidence="8 9">DSM 7320</strain>
    </source>
</reference>
<feature type="transmembrane region" description="Helical" evidence="7">
    <location>
        <begin position="196"/>
        <end position="221"/>
    </location>
</feature>
<feature type="transmembrane region" description="Helical" evidence="7">
    <location>
        <begin position="21"/>
        <end position="44"/>
    </location>
</feature>
<protein>
    <submittedName>
        <fullName evidence="8">L-arabinose transport system permease protein AraQ</fullName>
    </submittedName>
</protein>
<proteinExistence type="inferred from homology"/>
<dbReference type="AlphaFoldDB" id="A0A1S8L1I0"/>
<gene>
    <name evidence="8" type="primary">araQ_3</name>
    <name evidence="8" type="ORF">CROST_017750</name>
</gene>
<evidence type="ECO:0000313" key="8">
    <source>
        <dbReference type="EMBL" id="URZ11059.1"/>
    </source>
</evidence>
<keyword evidence="9" id="KW-1185">Reference proteome</keyword>
<evidence type="ECO:0000256" key="2">
    <source>
        <dbReference type="ARBA" id="ARBA00022448"/>
    </source>
</evidence>
<evidence type="ECO:0000256" key="5">
    <source>
        <dbReference type="ARBA" id="ARBA00022989"/>
    </source>
</evidence>
<dbReference type="GO" id="GO:0055085">
    <property type="term" value="P:transmembrane transport"/>
    <property type="evidence" value="ECO:0007669"/>
    <property type="project" value="InterPro"/>
</dbReference>
<keyword evidence="3" id="KW-1003">Cell membrane</keyword>
<sequence length="306" mass="34300">MENEKIKVSKSTKLKKDKSTIIFNIVGYFIVVIFSLFCVIPFIIMVSGSISNEQEIVKHGYSILPRGFSLEAYKTIFKYPDQIIRAYGVTTAVTVIGTVLGLLLTSMAGYVLARKDFKSRNTISFLIYFTTLFGGGLVPWYLVLTQILHLKNSYWGLIIPGLLTPFLIFLFKNFLSSVPDSLIESARIDGANDFYIYWKIVLPLAKPALATIGLFTALSYWNNWFYTSILITDTKKYSLQYLLYNILQNSQFMQQQSLAGAASVVNPPTETVKLATAIIVTGPVILFYPFAQKYFVEGLTIGGVKG</sequence>
<keyword evidence="5 7" id="KW-1133">Transmembrane helix</keyword>
<accession>A0A1S8L1I0</accession>
<evidence type="ECO:0000256" key="1">
    <source>
        <dbReference type="ARBA" id="ARBA00004651"/>
    </source>
</evidence>
<dbReference type="STRING" id="84029.CROST_33860"/>
<keyword evidence="2 7" id="KW-0813">Transport</keyword>
<feature type="transmembrane region" description="Helical" evidence="7">
    <location>
        <begin position="87"/>
        <end position="113"/>
    </location>
</feature>
<evidence type="ECO:0000256" key="4">
    <source>
        <dbReference type="ARBA" id="ARBA00022692"/>
    </source>
</evidence>
<dbReference type="Proteomes" id="UP000190951">
    <property type="component" value="Chromosome"/>
</dbReference>
<dbReference type="PANTHER" id="PTHR43744:SF9">
    <property type="entry name" value="POLYGALACTURONAN_RHAMNOGALACTURONAN TRANSPORT SYSTEM PERMEASE PROTEIN YTCP"/>
    <property type="match status" value="1"/>
</dbReference>
<dbReference type="InterPro" id="IPR035906">
    <property type="entry name" value="MetI-like_sf"/>
</dbReference>
<organism evidence="8 9">
    <name type="scientific">Clostridium felsineum</name>
    <dbReference type="NCBI Taxonomy" id="36839"/>
    <lineage>
        <taxon>Bacteria</taxon>
        <taxon>Bacillati</taxon>
        <taxon>Bacillota</taxon>
        <taxon>Clostridia</taxon>
        <taxon>Eubacteriales</taxon>
        <taxon>Clostridiaceae</taxon>
        <taxon>Clostridium</taxon>
    </lineage>
</organism>
<keyword evidence="6 7" id="KW-0472">Membrane</keyword>
<comment type="similarity">
    <text evidence="7">Belongs to the binding-protein-dependent transport system permease family.</text>
</comment>
<dbReference type="GO" id="GO:0005886">
    <property type="term" value="C:plasma membrane"/>
    <property type="evidence" value="ECO:0007669"/>
    <property type="project" value="UniProtKB-SubCell"/>
</dbReference>
<feature type="transmembrane region" description="Helical" evidence="7">
    <location>
        <begin position="274"/>
        <end position="291"/>
    </location>
</feature>
<dbReference type="Gene3D" id="1.10.3720.10">
    <property type="entry name" value="MetI-like"/>
    <property type="match status" value="1"/>
</dbReference>